<dbReference type="Pfam" id="PF00933">
    <property type="entry name" value="Glyco_hydro_3"/>
    <property type="match status" value="1"/>
</dbReference>
<dbReference type="PRINTS" id="PR00133">
    <property type="entry name" value="GLHYDRLASE3"/>
</dbReference>
<dbReference type="GO" id="GO:0030245">
    <property type="term" value="P:cellulose catabolic process"/>
    <property type="evidence" value="ECO:0007669"/>
    <property type="project" value="UniProtKB-UniPathway"/>
</dbReference>
<dbReference type="InterPro" id="IPR001764">
    <property type="entry name" value="Glyco_hydro_3_N"/>
</dbReference>
<dbReference type="InterPro" id="IPR002772">
    <property type="entry name" value="Glyco_hydro_3_C"/>
</dbReference>
<dbReference type="InterPro" id="IPR037524">
    <property type="entry name" value="PA14/GLEYA"/>
</dbReference>
<dbReference type="PANTHER" id="PTHR42715:SF3">
    <property type="entry name" value="BETA-GLUCOSIDASE B-RELATED"/>
    <property type="match status" value="1"/>
</dbReference>
<evidence type="ECO:0000259" key="11">
    <source>
        <dbReference type="PROSITE" id="PS51820"/>
    </source>
</evidence>
<keyword evidence="13" id="KW-1185">Reference proteome</keyword>
<keyword evidence="7 10" id="KW-0119">Carbohydrate metabolism</keyword>
<dbReference type="InterPro" id="IPR050288">
    <property type="entry name" value="Cellulose_deg_GH3"/>
</dbReference>
<dbReference type="PANTHER" id="PTHR42715">
    <property type="entry name" value="BETA-GLUCOSIDASE"/>
    <property type="match status" value="1"/>
</dbReference>
<name>A0A6A5U691_9PLEO</name>
<dbReference type="Gene3D" id="2.60.120.260">
    <property type="entry name" value="Galactose-binding domain-like"/>
    <property type="match status" value="1"/>
</dbReference>
<evidence type="ECO:0000313" key="13">
    <source>
        <dbReference type="Proteomes" id="UP000800035"/>
    </source>
</evidence>
<proteinExistence type="inferred from homology"/>
<feature type="domain" description="PA14" evidence="11">
    <location>
        <begin position="404"/>
        <end position="558"/>
    </location>
</feature>
<keyword evidence="8 10" id="KW-0326">Glycosidase</keyword>
<dbReference type="UniPathway" id="UPA00696"/>
<keyword evidence="6" id="KW-0325">Glycoprotein</keyword>
<organism evidence="12 13">
    <name type="scientific">Byssothecium circinans</name>
    <dbReference type="NCBI Taxonomy" id="147558"/>
    <lineage>
        <taxon>Eukaryota</taxon>
        <taxon>Fungi</taxon>
        <taxon>Dikarya</taxon>
        <taxon>Ascomycota</taxon>
        <taxon>Pezizomycotina</taxon>
        <taxon>Dothideomycetes</taxon>
        <taxon>Pleosporomycetidae</taxon>
        <taxon>Pleosporales</taxon>
        <taxon>Massarineae</taxon>
        <taxon>Massarinaceae</taxon>
        <taxon>Byssothecium</taxon>
    </lineage>
</organism>
<evidence type="ECO:0000256" key="6">
    <source>
        <dbReference type="ARBA" id="ARBA00023180"/>
    </source>
</evidence>
<dbReference type="AlphaFoldDB" id="A0A6A5U691"/>
<dbReference type="PROSITE" id="PS00775">
    <property type="entry name" value="GLYCOSYL_HYDROL_F3"/>
    <property type="match status" value="1"/>
</dbReference>
<dbReference type="Gene3D" id="3.20.20.300">
    <property type="entry name" value="Glycoside hydrolase, family 3, N-terminal domain"/>
    <property type="match status" value="1"/>
</dbReference>
<evidence type="ECO:0000256" key="8">
    <source>
        <dbReference type="ARBA" id="ARBA00023295"/>
    </source>
</evidence>
<dbReference type="Pfam" id="PF14310">
    <property type="entry name" value="Fn3-like"/>
    <property type="match status" value="1"/>
</dbReference>
<evidence type="ECO:0000313" key="12">
    <source>
        <dbReference type="EMBL" id="KAF1959489.1"/>
    </source>
</evidence>
<evidence type="ECO:0000256" key="2">
    <source>
        <dbReference type="ARBA" id="ARBA00004987"/>
    </source>
</evidence>
<dbReference type="InterPro" id="IPR036881">
    <property type="entry name" value="Glyco_hydro_3_C_sf"/>
</dbReference>
<dbReference type="Pfam" id="PF01915">
    <property type="entry name" value="Glyco_hydro_3_C"/>
    <property type="match status" value="1"/>
</dbReference>
<dbReference type="Proteomes" id="UP000800035">
    <property type="component" value="Unassembled WGS sequence"/>
</dbReference>
<sequence>MAQTGQNAGDEGMVELLGKLTLDEKIELLSGKSIWETSNIDRVGIPSLKMGPMAPAAPLFEGTTAACFPSCVSLAATFNRTLSHQIGRAIGQETITKGAYVLLGPTVCCHRSPLGGRNFEAFSEDPFLSGTLATEYVKGLREERVAATVKHFVGNEQDTRRFSVDETISERALREIYLKPFEMVAKDADPWCIMSSYPKINSAYVDATSKFLTDILRNEWKYEGIVVSDWGAGSTVEGIKYGMDLEMPGPPHRRTQEAVHKALESGQIQESDIDARVLSSLKLLKKVGKFSDRKDTPEEQAIDRPEHRALIRKAGSEGLVLLKNEGNILPIDVKNIKKLALLGPLAKYVAAHGGGSASLNCHYKVSPYDAFVERLGKEVEITHSKGAHIFRVYPDFETGCVNAKGNPGFFAEYFMEPSTSISPFRVEEFPRGSFITLMNTNVIGTKTVRFTTTYHPHVSGNHYISFSGLGPSTLRINGDLLVDQMEPTKDAMGFLLGVQEEARIQYSFHTSKEYRIVIETHPSPYSNSDLYLLDNQTSIHLGFIEQAEMERDVLSEAVGLAKEADMAVVFVGNNTQWETEGQDMSSMTLPADGSQDELIASIAAVNPNVIVVNTTGVAVELPWLDSVPAFVQAWYAGQETGNAILDVLLGETNPSGKLPVSWPNKYEHTGCYGNFGLDSFESKTVEYVEGVFVGYRWFDNMWGTEKKVRFPFGFGLSYTQFEIRDAKLSGSISNDAGARIKIVAKVKNVGAKPGSETVQVYVEPPKVEGLDRPAKALVGFIKAELQPSEEKEVEVESARDGASFWDEQSNKWKVSKGAYGVFVATSSAPVDLKTRLETVVTDEFSFEA</sequence>
<evidence type="ECO:0000256" key="9">
    <source>
        <dbReference type="ARBA" id="ARBA00023326"/>
    </source>
</evidence>
<dbReference type="SMART" id="SM01217">
    <property type="entry name" value="Fn3_like"/>
    <property type="match status" value="1"/>
</dbReference>
<dbReference type="InterPro" id="IPR013783">
    <property type="entry name" value="Ig-like_fold"/>
</dbReference>
<dbReference type="SUPFAM" id="SSF51445">
    <property type="entry name" value="(Trans)glycosidases"/>
    <property type="match status" value="1"/>
</dbReference>
<dbReference type="InterPro" id="IPR017853">
    <property type="entry name" value="GH"/>
</dbReference>
<evidence type="ECO:0000256" key="3">
    <source>
        <dbReference type="ARBA" id="ARBA00005336"/>
    </source>
</evidence>
<evidence type="ECO:0000256" key="4">
    <source>
        <dbReference type="ARBA" id="ARBA00012744"/>
    </source>
</evidence>
<evidence type="ECO:0000256" key="10">
    <source>
        <dbReference type="RuleBase" id="RU361161"/>
    </source>
</evidence>
<dbReference type="OrthoDB" id="47059at2759"/>
<keyword evidence="9 10" id="KW-0624">Polysaccharide degradation</keyword>
<comment type="catalytic activity">
    <reaction evidence="1 10">
        <text>Hydrolysis of terminal, non-reducing beta-D-glucosyl residues with release of beta-D-glucose.</text>
        <dbReference type="EC" id="3.2.1.21"/>
    </reaction>
</comment>
<reference evidence="12" key="1">
    <citation type="journal article" date="2020" name="Stud. Mycol.">
        <title>101 Dothideomycetes genomes: a test case for predicting lifestyles and emergence of pathogens.</title>
        <authorList>
            <person name="Haridas S."/>
            <person name="Albert R."/>
            <person name="Binder M."/>
            <person name="Bloem J."/>
            <person name="Labutti K."/>
            <person name="Salamov A."/>
            <person name="Andreopoulos B."/>
            <person name="Baker S."/>
            <person name="Barry K."/>
            <person name="Bills G."/>
            <person name="Bluhm B."/>
            <person name="Cannon C."/>
            <person name="Castanera R."/>
            <person name="Culley D."/>
            <person name="Daum C."/>
            <person name="Ezra D."/>
            <person name="Gonzalez J."/>
            <person name="Henrissat B."/>
            <person name="Kuo A."/>
            <person name="Liang C."/>
            <person name="Lipzen A."/>
            <person name="Lutzoni F."/>
            <person name="Magnuson J."/>
            <person name="Mondo S."/>
            <person name="Nolan M."/>
            <person name="Ohm R."/>
            <person name="Pangilinan J."/>
            <person name="Park H.-J."/>
            <person name="Ramirez L."/>
            <person name="Alfaro M."/>
            <person name="Sun H."/>
            <person name="Tritt A."/>
            <person name="Yoshinaga Y."/>
            <person name="Zwiers L.-H."/>
            <person name="Turgeon B."/>
            <person name="Goodwin S."/>
            <person name="Spatafora J."/>
            <person name="Crous P."/>
            <person name="Grigoriev I."/>
        </authorList>
    </citation>
    <scope>NUCLEOTIDE SEQUENCE</scope>
    <source>
        <strain evidence="12">CBS 675.92</strain>
    </source>
</reference>
<gene>
    <name evidence="12" type="ORF">CC80DRAFT_544937</name>
</gene>
<comment type="similarity">
    <text evidence="3 10">Belongs to the glycosyl hydrolase 3 family.</text>
</comment>
<dbReference type="Gene3D" id="2.60.40.10">
    <property type="entry name" value="Immunoglobulins"/>
    <property type="match status" value="1"/>
</dbReference>
<dbReference type="InterPro" id="IPR036962">
    <property type="entry name" value="Glyco_hydro_3_N_sf"/>
</dbReference>
<dbReference type="Gene3D" id="3.40.50.1700">
    <property type="entry name" value="Glycoside hydrolase family 3 C-terminal domain"/>
    <property type="match status" value="1"/>
</dbReference>
<protein>
    <recommendedName>
        <fullName evidence="4 10">beta-glucosidase</fullName>
        <ecNumber evidence="4 10">3.2.1.21</ecNumber>
    </recommendedName>
</protein>
<dbReference type="EC" id="3.2.1.21" evidence="4 10"/>
<dbReference type="PROSITE" id="PS51820">
    <property type="entry name" value="PA14"/>
    <property type="match status" value="1"/>
</dbReference>
<dbReference type="GO" id="GO:0008422">
    <property type="term" value="F:beta-glucosidase activity"/>
    <property type="evidence" value="ECO:0007669"/>
    <property type="project" value="UniProtKB-EC"/>
</dbReference>
<evidence type="ECO:0000256" key="5">
    <source>
        <dbReference type="ARBA" id="ARBA00022801"/>
    </source>
</evidence>
<evidence type="ECO:0000256" key="7">
    <source>
        <dbReference type="ARBA" id="ARBA00023277"/>
    </source>
</evidence>
<comment type="pathway">
    <text evidence="2 10">Glycan metabolism; cellulose degradation.</text>
</comment>
<accession>A0A6A5U691</accession>
<dbReference type="SUPFAM" id="SSF52279">
    <property type="entry name" value="Beta-D-glucan exohydrolase, C-terminal domain"/>
    <property type="match status" value="1"/>
</dbReference>
<dbReference type="InterPro" id="IPR026891">
    <property type="entry name" value="Fn3-like"/>
</dbReference>
<keyword evidence="5 10" id="KW-0378">Hydrolase</keyword>
<dbReference type="EMBL" id="ML976984">
    <property type="protein sequence ID" value="KAF1959489.1"/>
    <property type="molecule type" value="Genomic_DNA"/>
</dbReference>
<dbReference type="InterPro" id="IPR019800">
    <property type="entry name" value="Glyco_hydro_3_AS"/>
</dbReference>
<evidence type="ECO:0000256" key="1">
    <source>
        <dbReference type="ARBA" id="ARBA00000448"/>
    </source>
</evidence>